<gene>
    <name evidence="1" type="ORF">U732_1988</name>
</gene>
<keyword evidence="2" id="KW-1185">Reference proteome</keyword>
<dbReference type="InterPro" id="IPR006135">
    <property type="entry name" value="T3SS_substrate_exporter"/>
</dbReference>
<dbReference type="Gene3D" id="3.40.1690.10">
    <property type="entry name" value="secretion proteins EscU"/>
    <property type="match status" value="1"/>
</dbReference>
<dbReference type="Proteomes" id="UP000031366">
    <property type="component" value="Unassembled WGS sequence"/>
</dbReference>
<dbReference type="OrthoDB" id="9810419at2"/>
<dbReference type="GO" id="GO:0009306">
    <property type="term" value="P:protein secretion"/>
    <property type="evidence" value="ECO:0007669"/>
    <property type="project" value="InterPro"/>
</dbReference>
<proteinExistence type="predicted"/>
<dbReference type="STRING" id="29341.RSJ17_15580"/>
<comment type="caution">
    <text evidence="1">The sequence shown here is derived from an EMBL/GenBank/DDBJ whole genome shotgun (WGS) entry which is preliminary data.</text>
</comment>
<dbReference type="PANTHER" id="PTHR30531:SF12">
    <property type="entry name" value="FLAGELLAR BIOSYNTHETIC PROTEIN FLHB"/>
    <property type="match status" value="1"/>
</dbReference>
<reference evidence="1 2" key="1">
    <citation type="journal article" date="2015" name="Infect. Genet. Evol.">
        <title>Genomic sequences of six botulinum neurotoxin-producing strains representing three clostridial species illustrate the mobility and diversity of botulinum neurotoxin genes.</title>
        <authorList>
            <person name="Smith T.J."/>
            <person name="Hill K.K."/>
            <person name="Xie G."/>
            <person name="Foley B.T."/>
            <person name="Williamson C.H."/>
            <person name="Foster J.T."/>
            <person name="Johnson S.L."/>
            <person name="Chertkov O."/>
            <person name="Teshima H."/>
            <person name="Gibbons H.S."/>
            <person name="Johnsky L.A."/>
            <person name="Karavis M.A."/>
            <person name="Smith L.A."/>
        </authorList>
    </citation>
    <scope>NUCLEOTIDE SEQUENCE [LARGE SCALE GENOMIC DNA]</scope>
    <source>
        <strain evidence="1 2">CDC 2741</strain>
    </source>
</reference>
<protein>
    <submittedName>
        <fullName evidence="1">FlhB HrpN YscU SpaS family protein</fullName>
    </submittedName>
</protein>
<evidence type="ECO:0000313" key="2">
    <source>
        <dbReference type="Proteomes" id="UP000031366"/>
    </source>
</evidence>
<dbReference type="AlphaFoldDB" id="A0A0C1U0P9"/>
<dbReference type="InterPro" id="IPR029025">
    <property type="entry name" value="T3SS_substrate_exporter_C"/>
</dbReference>
<dbReference type="PANTHER" id="PTHR30531">
    <property type="entry name" value="FLAGELLAR BIOSYNTHETIC PROTEIN FLHB"/>
    <property type="match status" value="1"/>
</dbReference>
<dbReference type="SUPFAM" id="SSF160544">
    <property type="entry name" value="EscU C-terminal domain-like"/>
    <property type="match status" value="1"/>
</dbReference>
<sequence>MKNVKKAAAVKYDYGATAPKVTAAGMGHIADKILEKAEENEVPIVENEELANLLTNVDVGDEIPLELYDVVAKVIAYVMDIDNRMKSR</sequence>
<evidence type="ECO:0000313" key="1">
    <source>
        <dbReference type="EMBL" id="KIE46399.1"/>
    </source>
</evidence>
<dbReference type="EMBL" id="AYSO01000017">
    <property type="protein sequence ID" value="KIE46399.1"/>
    <property type="molecule type" value="Genomic_DNA"/>
</dbReference>
<accession>A0A0C1U0P9</accession>
<dbReference type="GO" id="GO:0005886">
    <property type="term" value="C:plasma membrane"/>
    <property type="evidence" value="ECO:0007669"/>
    <property type="project" value="TreeGrafter"/>
</dbReference>
<dbReference type="Pfam" id="PF01312">
    <property type="entry name" value="Bac_export_2"/>
    <property type="match status" value="1"/>
</dbReference>
<organism evidence="1 2">
    <name type="scientific">Clostridium argentinense CDC 2741</name>
    <dbReference type="NCBI Taxonomy" id="1418104"/>
    <lineage>
        <taxon>Bacteria</taxon>
        <taxon>Bacillati</taxon>
        <taxon>Bacillota</taxon>
        <taxon>Clostridia</taxon>
        <taxon>Eubacteriales</taxon>
        <taxon>Clostridiaceae</taxon>
        <taxon>Clostridium</taxon>
    </lineage>
</organism>
<dbReference type="RefSeq" id="WP_039633949.1">
    <property type="nucleotide sequence ID" value="NZ_AYSO01000017.1"/>
</dbReference>
<name>A0A0C1U0P9_9CLOT</name>